<sequence>MVVLLSLLVICSVLSCGQTSTTPTSFAPTNPYTTTPAAPETTPAAPRSIMSGNYLLTVPRQAIPGFNLTFVFESFVDRPLTLQARIYDTVFDNAAGRFSYPTVVTGSKVFVKGQPGVIDLPFTTGSLQCTPTSKMYTGNFDIEITDPNKNKIQRLADVSGTQGVVEGSLGLADKPLFGDWTIVVKLQTSARSDIFTKTFTVEEYRMPNVPDLPRFEVTVDVPSYVLVSDEYLKGSVKAVYTFGQPVKGMVELHVSSTAGPDYCGKDPPFMQIAFEIDGEAKFSVPRSDISRVTSTYDGSTVKVTAIVKETLTDIKLQGSAVVTYRSTPYKVTILDNTPGVFKPGLPFSVFAKAAMQDDSPLAGSYFMTFIPTARYTLPSDNSYLYGVSQFTGTYPLPIKVIQVPPTGVVKIDVDIPANATSLDVSVEFQNLRAYKSIQKMFSMSNNYLQLSLLNQNLKSRQTARIQAKATEAIGRLSYQILSRGVVYEAKTVDATGQHVIVIDIPLTPDLAPTAHMMAYYVRPDLEIVADGIAFNVDGVFENEVSLELSTNKSEPHTDLQVHVTADPDSVVYLLAVDQSVLLMKSGNDVTPKQVVDDAVTAYDRGSRPTDSAFALSLSRATISSTMEVISFYSFFAFIIITRSHTRSKNHQNPTKYCSLMFFLTHLGFTNAMPGMADKNEAQNQPLKEVERVRNLFPETWLWLNQTIGSNGSVTIQTTVPDTITSWITTAFATNLQSGLGIVPTAAKLTVFRSFFVSVSLPTSVLRGEYVVVQASIFNYLPSDVSVLVSLPGSRDYSSVVIGSDRSEIIETGDQEHTVNMKSNEQAVVYFPIIPTALGAIDIEVSARSTLAADAERRQLNVEETFWDQVLMARKSSAHAYRMWRAKHDHSGSEPLCLQLSEINRTDDPCYQRQLTYQRQDGAFSTFGNRDNAGNTWLTAFVLRVFHEAMSDVYVDSAVLQRAMDWLIQRQNTDGSFNEFGHIFDPMMKQFSDHSTGLTAFVLLALVENADIAMTKDQINTYRNATANARAFLEANQAAITDDLSLALTTLALVKNLFTSFASDGMTFWKSNETIPINPFSRWRPSYVRARPIDIHVTSYGLLVFAAKGLFKEGMSILHWLTRQRNPYGGFASTQDTVVGLQAMTQFLKQASPSGNDLTLDVRTQFSAPHFVVDSSNNIVLQSHELTFIPAEVTFEATGRGLAVAELDVFFNTESDFGEQAFAVSTVLMDDYLNSFKLMICTQWRLAGDSGMVIQQVGIPSGFAPDMSSIGNVAGLKRVEQRGRVLDVYFDKITKNSLCYTVMFDRQDKVAHSQPSYVITQDYYEPSQSPPSFDK</sequence>
<dbReference type="Gene3D" id="2.60.40.1940">
    <property type="match status" value="1"/>
</dbReference>
<dbReference type="SMART" id="SM01360">
    <property type="entry name" value="A2M"/>
    <property type="match status" value="1"/>
</dbReference>
<dbReference type="InterPro" id="IPR041555">
    <property type="entry name" value="MG3"/>
</dbReference>
<gene>
    <name evidence="8" type="ORF">C0Q70_06410</name>
</gene>
<dbReference type="InterPro" id="IPR011626">
    <property type="entry name" value="Alpha-macroglobulin_TED"/>
</dbReference>
<dbReference type="Gene3D" id="2.60.40.1930">
    <property type="match status" value="2"/>
</dbReference>
<evidence type="ECO:0000256" key="3">
    <source>
        <dbReference type="SAM" id="MobiDB-lite"/>
    </source>
</evidence>
<dbReference type="Proteomes" id="UP000245119">
    <property type="component" value="Linkage Group LG3"/>
</dbReference>
<evidence type="ECO:0000259" key="7">
    <source>
        <dbReference type="SMART" id="SM01361"/>
    </source>
</evidence>
<dbReference type="SUPFAM" id="SSF49410">
    <property type="entry name" value="Alpha-macroglobulin receptor domain"/>
    <property type="match status" value="1"/>
</dbReference>
<dbReference type="STRING" id="400727.A0A2T7PNY0"/>
<name>A0A2T7PNY0_POMCA</name>
<dbReference type="InterPro" id="IPR001599">
    <property type="entry name" value="Macroglobln_a2"/>
</dbReference>
<proteinExistence type="predicted"/>
<dbReference type="InterPro" id="IPR036595">
    <property type="entry name" value="A-macroglobulin_rcpt-bd_sf"/>
</dbReference>
<keyword evidence="2" id="KW-0882">Thioester bond</keyword>
<evidence type="ECO:0000259" key="6">
    <source>
        <dbReference type="SMART" id="SM01360"/>
    </source>
</evidence>
<dbReference type="InterPro" id="IPR013783">
    <property type="entry name" value="Ig-like_fold"/>
</dbReference>
<dbReference type="Gene3D" id="2.60.40.690">
    <property type="entry name" value="Alpha-macroglobulin, receptor-binding domain"/>
    <property type="match status" value="1"/>
</dbReference>
<dbReference type="Pfam" id="PF00207">
    <property type="entry name" value="A2M"/>
    <property type="match status" value="1"/>
</dbReference>
<feature type="signal peptide" evidence="4">
    <location>
        <begin position="1"/>
        <end position="19"/>
    </location>
</feature>
<evidence type="ECO:0008006" key="10">
    <source>
        <dbReference type="Google" id="ProtNLM"/>
    </source>
</evidence>
<feature type="domain" description="Alpha-macroglobulin receptor-binding" evidence="7">
    <location>
        <begin position="1249"/>
        <end position="1329"/>
    </location>
</feature>
<evidence type="ECO:0000313" key="9">
    <source>
        <dbReference type="Proteomes" id="UP000245119"/>
    </source>
</evidence>
<evidence type="ECO:0000313" key="8">
    <source>
        <dbReference type="EMBL" id="PVD35129.1"/>
    </source>
</evidence>
<reference evidence="8 9" key="1">
    <citation type="submission" date="2018-04" db="EMBL/GenBank/DDBJ databases">
        <title>The genome of golden apple snail Pomacea canaliculata provides insight into stress tolerance and invasive adaptation.</title>
        <authorList>
            <person name="Liu C."/>
            <person name="Liu B."/>
            <person name="Ren Y."/>
            <person name="Zhang Y."/>
            <person name="Wang H."/>
            <person name="Li S."/>
            <person name="Jiang F."/>
            <person name="Yin L."/>
            <person name="Zhang G."/>
            <person name="Qian W."/>
            <person name="Fan W."/>
        </authorList>
    </citation>
    <scope>NUCLEOTIDE SEQUENCE [LARGE SCALE GENOMIC DNA]</scope>
    <source>
        <strain evidence="8">SZHN2017</strain>
        <tissue evidence="8">Muscle</tissue>
    </source>
</reference>
<dbReference type="OrthoDB" id="9998011at2759"/>
<accession>A0A2T7PNY0</accession>
<dbReference type="Pfam" id="PF17791">
    <property type="entry name" value="MG3"/>
    <property type="match status" value="1"/>
</dbReference>
<dbReference type="InterPro" id="IPR011625">
    <property type="entry name" value="A2M_N_BRD"/>
</dbReference>
<dbReference type="GO" id="GO:0005615">
    <property type="term" value="C:extracellular space"/>
    <property type="evidence" value="ECO:0007669"/>
    <property type="project" value="InterPro"/>
</dbReference>
<dbReference type="PANTHER" id="PTHR11412:SF136">
    <property type="entry name" value="CD109 ANTIGEN"/>
    <property type="match status" value="1"/>
</dbReference>
<keyword evidence="1 4" id="KW-0732">Signal</keyword>
<dbReference type="PANTHER" id="PTHR11412">
    <property type="entry name" value="MACROGLOBULIN / COMPLEMENT"/>
    <property type="match status" value="1"/>
</dbReference>
<dbReference type="SMART" id="SM01361">
    <property type="entry name" value="A2M_recep"/>
    <property type="match status" value="1"/>
</dbReference>
<feature type="chain" id="PRO_5015712987" description="CD109 antigen" evidence="4">
    <location>
        <begin position="20"/>
        <end position="1334"/>
    </location>
</feature>
<dbReference type="Pfam" id="PF07703">
    <property type="entry name" value="A2M_BRD"/>
    <property type="match status" value="1"/>
</dbReference>
<dbReference type="SMART" id="SM01359">
    <property type="entry name" value="A2M_N_2"/>
    <property type="match status" value="1"/>
</dbReference>
<feature type="domain" description="Alpha-2-macroglobulin" evidence="6">
    <location>
        <begin position="699"/>
        <end position="790"/>
    </location>
</feature>
<dbReference type="Pfam" id="PF07677">
    <property type="entry name" value="A2M_recep"/>
    <property type="match status" value="1"/>
</dbReference>
<dbReference type="InterPro" id="IPR008930">
    <property type="entry name" value="Terpenoid_cyclase/PrenylTrfase"/>
</dbReference>
<dbReference type="EMBL" id="PZQS01000003">
    <property type="protein sequence ID" value="PVD35129.1"/>
    <property type="molecule type" value="Genomic_DNA"/>
</dbReference>
<feature type="domain" description="Alpha-2-macroglobulin bait region" evidence="5">
    <location>
        <begin position="448"/>
        <end position="583"/>
    </location>
</feature>
<feature type="region of interest" description="Disordered" evidence="3">
    <location>
        <begin position="18"/>
        <end position="43"/>
    </location>
</feature>
<dbReference type="SUPFAM" id="SSF48239">
    <property type="entry name" value="Terpenoid cyclases/Protein prenyltransferases"/>
    <property type="match status" value="1"/>
</dbReference>
<feature type="compositionally biased region" description="Low complexity" evidence="3">
    <location>
        <begin position="27"/>
        <end position="43"/>
    </location>
</feature>
<evidence type="ECO:0000256" key="1">
    <source>
        <dbReference type="ARBA" id="ARBA00022729"/>
    </source>
</evidence>
<evidence type="ECO:0000256" key="2">
    <source>
        <dbReference type="ARBA" id="ARBA00022966"/>
    </source>
</evidence>
<evidence type="ECO:0000259" key="5">
    <source>
        <dbReference type="SMART" id="SM01359"/>
    </source>
</evidence>
<keyword evidence="9" id="KW-1185">Reference proteome</keyword>
<dbReference type="Gene3D" id="6.20.50.160">
    <property type="match status" value="1"/>
</dbReference>
<dbReference type="GO" id="GO:0004866">
    <property type="term" value="F:endopeptidase inhibitor activity"/>
    <property type="evidence" value="ECO:0007669"/>
    <property type="project" value="InterPro"/>
</dbReference>
<evidence type="ECO:0000256" key="4">
    <source>
        <dbReference type="SAM" id="SignalP"/>
    </source>
</evidence>
<protein>
    <recommendedName>
        <fullName evidence="10">CD109 antigen</fullName>
    </recommendedName>
</protein>
<dbReference type="InterPro" id="IPR009048">
    <property type="entry name" value="A-macroglobulin_rcpt-bd"/>
</dbReference>
<comment type="caution">
    <text evidence="8">The sequence shown here is derived from an EMBL/GenBank/DDBJ whole genome shotgun (WGS) entry which is preliminary data.</text>
</comment>
<organism evidence="8 9">
    <name type="scientific">Pomacea canaliculata</name>
    <name type="common">Golden apple snail</name>
    <dbReference type="NCBI Taxonomy" id="400727"/>
    <lineage>
        <taxon>Eukaryota</taxon>
        <taxon>Metazoa</taxon>
        <taxon>Spiralia</taxon>
        <taxon>Lophotrochozoa</taxon>
        <taxon>Mollusca</taxon>
        <taxon>Gastropoda</taxon>
        <taxon>Caenogastropoda</taxon>
        <taxon>Architaenioglossa</taxon>
        <taxon>Ampullarioidea</taxon>
        <taxon>Ampullariidae</taxon>
        <taxon>Pomacea</taxon>
    </lineage>
</organism>
<dbReference type="Pfam" id="PF07678">
    <property type="entry name" value="TED_complement"/>
    <property type="match status" value="1"/>
</dbReference>
<dbReference type="Gene3D" id="2.60.40.10">
    <property type="entry name" value="Immunoglobulins"/>
    <property type="match status" value="2"/>
</dbReference>
<dbReference type="Gene3D" id="2.20.130.20">
    <property type="match status" value="1"/>
</dbReference>
<dbReference type="Gene3D" id="1.50.10.20">
    <property type="match status" value="1"/>
</dbReference>
<dbReference type="InterPro" id="IPR050473">
    <property type="entry name" value="A2M/Complement_sys"/>
</dbReference>